<reference evidence="4 5" key="1">
    <citation type="submission" date="2013-11" db="EMBL/GenBank/DDBJ databases">
        <title>The Genome Sequence of Phytophthora parasitica P1569.</title>
        <authorList>
            <consortium name="The Broad Institute Genomics Platform"/>
            <person name="Russ C."/>
            <person name="Tyler B."/>
            <person name="Panabieres F."/>
            <person name="Shan W."/>
            <person name="Tripathy S."/>
            <person name="Grunwald N."/>
            <person name="Machado M."/>
            <person name="Johnson C.S."/>
            <person name="Arredondo F."/>
            <person name="Hong C."/>
            <person name="Coffey M."/>
            <person name="Young S.K."/>
            <person name="Zeng Q."/>
            <person name="Gargeya S."/>
            <person name="Fitzgerald M."/>
            <person name="Abouelleil A."/>
            <person name="Alvarado L."/>
            <person name="Chapman S.B."/>
            <person name="Gainer-Dewar J."/>
            <person name="Goldberg J."/>
            <person name="Griggs A."/>
            <person name="Gujja S."/>
            <person name="Hansen M."/>
            <person name="Howarth C."/>
            <person name="Imamovic A."/>
            <person name="Ireland A."/>
            <person name="Larimer J."/>
            <person name="McCowan C."/>
            <person name="Murphy C."/>
            <person name="Pearson M."/>
            <person name="Poon T.W."/>
            <person name="Priest M."/>
            <person name="Roberts A."/>
            <person name="Saif S."/>
            <person name="Shea T."/>
            <person name="Sykes S."/>
            <person name="Wortman J."/>
            <person name="Nusbaum C."/>
            <person name="Birren B."/>
        </authorList>
    </citation>
    <scope>NUCLEOTIDE SEQUENCE [LARGE SCALE GENOMIC DNA]</scope>
    <source>
        <strain evidence="4 5">P1569</strain>
    </source>
</reference>
<dbReference type="AlphaFoldDB" id="V9ESF0"/>
<dbReference type="Pfam" id="PF13843">
    <property type="entry name" value="DDE_Tnp_1_7"/>
    <property type="match status" value="1"/>
</dbReference>
<evidence type="ECO:0000313" key="4">
    <source>
        <dbReference type="EMBL" id="ETI41393.1"/>
    </source>
</evidence>
<dbReference type="EMBL" id="ANIZ01002308">
    <property type="protein sequence ID" value="ETI41393.1"/>
    <property type="molecule type" value="Genomic_DNA"/>
</dbReference>
<dbReference type="PANTHER" id="PTHR46599:SF3">
    <property type="entry name" value="PIGGYBAC TRANSPOSABLE ELEMENT-DERIVED PROTEIN 4"/>
    <property type="match status" value="1"/>
</dbReference>
<evidence type="ECO:0000313" key="5">
    <source>
        <dbReference type="Proteomes" id="UP000018721"/>
    </source>
</evidence>
<dbReference type="eggNOG" id="ENOG502RY1K">
    <property type="taxonomic scope" value="Eukaryota"/>
</dbReference>
<name>V9ESF0_PHYNI</name>
<dbReference type="Proteomes" id="UP000018721">
    <property type="component" value="Unassembled WGS sequence"/>
</dbReference>
<dbReference type="OrthoDB" id="121783at2759"/>
<dbReference type="PANTHER" id="PTHR46599">
    <property type="entry name" value="PIGGYBAC TRANSPOSABLE ELEMENT-DERIVED PROTEIN 4"/>
    <property type="match status" value="1"/>
</dbReference>
<dbReference type="HOGENOM" id="CLU_415919_0_0_1"/>
<evidence type="ECO:0000259" key="3">
    <source>
        <dbReference type="Pfam" id="PF13843"/>
    </source>
</evidence>
<comment type="caution">
    <text evidence="4">The sequence shown here is derived from an EMBL/GenBank/DDBJ whole genome shotgun (WGS) entry which is preliminary data.</text>
</comment>
<organism evidence="4 5">
    <name type="scientific">Phytophthora nicotianae P1569</name>
    <dbReference type="NCBI Taxonomy" id="1317065"/>
    <lineage>
        <taxon>Eukaryota</taxon>
        <taxon>Sar</taxon>
        <taxon>Stramenopiles</taxon>
        <taxon>Oomycota</taxon>
        <taxon>Peronosporomycetes</taxon>
        <taxon>Peronosporales</taxon>
        <taxon>Peronosporaceae</taxon>
        <taxon>Phytophthora</taxon>
    </lineage>
</organism>
<evidence type="ECO:0000256" key="2">
    <source>
        <dbReference type="SAM" id="Phobius"/>
    </source>
</evidence>
<protein>
    <recommendedName>
        <fullName evidence="3">PiggyBac transposable element-derived protein domain-containing protein</fullName>
    </recommendedName>
</protein>
<keyword evidence="2" id="KW-0472">Membrane</keyword>
<dbReference type="InterPro" id="IPR029526">
    <property type="entry name" value="PGBD"/>
</dbReference>
<feature type="compositionally biased region" description="Acidic residues" evidence="1">
    <location>
        <begin position="182"/>
        <end position="198"/>
    </location>
</feature>
<evidence type="ECO:0000256" key="1">
    <source>
        <dbReference type="SAM" id="MobiDB-lite"/>
    </source>
</evidence>
<accession>V9ESF0</accession>
<gene>
    <name evidence="4" type="ORF">F443_13368</name>
</gene>
<sequence>MDETAFQTRKKNNTVGAVQELTNVWCADPSVNFHLSIVAYGRAAGYAVPPAYILPEKTVPWDISQGCGVTNAAVTTSPNEFINSYLFKNSHYSTDFIEAAARLDILLILLHPNATRLLQPLDVAVFGTLKVKLCNLIKELVEEDKDGCYSISKSIVIKLASDEESILFDEDGHDQEKSNSEEVYDSEADDADINNDDEVPLDLNLTEAELDRLQAEEWDVFLDCDSHQVQLDPMPLYDGSSGPTRSALAYATNPLAIFYFFLPKELWRKIAEETNTYPLACVDEIAQAMSTRASQRREAVPSTLVYTVEEYKTKLKRKNPIQPHEIIRFIGRLIVRTLEPRRKSLSRHWITKVEGALSRGTFGQFLSMIPRSHRRNPMRQYMPMKPNKWGTKFYMTCCADTAYCARLDIYCGKANKDEEAVAQRAVLKNLTRVLRGQPTRRLICTDNFYTSVPLSHKLLSMDHAHVGIIRKNRKGWCLGIEFKQKKRPKHMPRGAYRLALWRGHPEYVALTWMDNKPVRFLATGCSTQLTHVSRRERDGSISQVACPRLVRDYHEAIGGVDLHDQLRLQRYSIQRSIRMRKYYKAFFLGLVDIAMINAFIVHKIAMKKKNQAMPTHAAFLRRLHVDMLNQTSEDFNASDDMARLVTETLPSITRWSEQRS</sequence>
<feature type="transmembrane region" description="Helical" evidence="2">
    <location>
        <begin position="582"/>
        <end position="601"/>
    </location>
</feature>
<feature type="region of interest" description="Disordered" evidence="1">
    <location>
        <begin position="168"/>
        <end position="198"/>
    </location>
</feature>
<keyword evidence="2" id="KW-0812">Transmembrane</keyword>
<keyword evidence="5" id="KW-1185">Reference proteome</keyword>
<proteinExistence type="predicted"/>
<keyword evidence="2" id="KW-1133">Transmembrane helix</keyword>
<feature type="domain" description="PiggyBac transposable element-derived protein" evidence="3">
    <location>
        <begin position="368"/>
        <end position="599"/>
    </location>
</feature>